<feature type="region of interest" description="Disordered" evidence="5">
    <location>
        <begin position="580"/>
        <end position="714"/>
    </location>
</feature>
<feature type="domain" description="Histone deacetylase" evidence="6">
    <location>
        <begin position="104"/>
        <end position="346"/>
    </location>
</feature>
<evidence type="ECO:0000256" key="1">
    <source>
        <dbReference type="ARBA" id="ARBA00001947"/>
    </source>
</evidence>
<feature type="compositionally biased region" description="Basic and acidic residues" evidence="5">
    <location>
        <begin position="669"/>
        <end position="679"/>
    </location>
</feature>
<dbReference type="Proteomes" id="UP001154282">
    <property type="component" value="Unassembled WGS sequence"/>
</dbReference>
<dbReference type="InterPro" id="IPR000286">
    <property type="entry name" value="HDACs"/>
</dbReference>
<dbReference type="InterPro" id="IPR037138">
    <property type="entry name" value="His_deacetylse_dom_sf"/>
</dbReference>
<keyword evidence="3" id="KW-0378">Hydrolase</keyword>
<evidence type="ECO:0000313" key="7">
    <source>
        <dbReference type="EMBL" id="CAI0448397.1"/>
    </source>
</evidence>
<dbReference type="Gene3D" id="3.40.800.20">
    <property type="entry name" value="Histone deacetylase domain"/>
    <property type="match status" value="1"/>
</dbReference>
<dbReference type="GO" id="GO:0040029">
    <property type="term" value="P:epigenetic regulation of gene expression"/>
    <property type="evidence" value="ECO:0007669"/>
    <property type="project" value="TreeGrafter"/>
</dbReference>
<dbReference type="PANTHER" id="PTHR10625">
    <property type="entry name" value="HISTONE DEACETYLASE HDAC1-RELATED"/>
    <property type="match status" value="1"/>
</dbReference>
<dbReference type="EMBL" id="CAMGYJ010000007">
    <property type="protein sequence ID" value="CAI0448397.1"/>
    <property type="molecule type" value="Genomic_DNA"/>
</dbReference>
<keyword evidence="4" id="KW-0156">Chromatin regulator</keyword>
<keyword evidence="2" id="KW-0678">Repressor</keyword>
<dbReference type="GO" id="GO:0004407">
    <property type="term" value="F:histone deacetylase activity"/>
    <property type="evidence" value="ECO:0007669"/>
    <property type="project" value="InterPro"/>
</dbReference>
<evidence type="ECO:0000256" key="5">
    <source>
        <dbReference type="SAM" id="MobiDB-lite"/>
    </source>
</evidence>
<comment type="caution">
    <text evidence="7">The sequence shown here is derived from an EMBL/GenBank/DDBJ whole genome shotgun (WGS) entry which is preliminary data.</text>
</comment>
<proteinExistence type="predicted"/>
<feature type="region of interest" description="Disordered" evidence="5">
    <location>
        <begin position="347"/>
        <end position="366"/>
    </location>
</feature>
<evidence type="ECO:0000313" key="8">
    <source>
        <dbReference type="Proteomes" id="UP001154282"/>
    </source>
</evidence>
<evidence type="ECO:0000256" key="3">
    <source>
        <dbReference type="ARBA" id="ARBA00022801"/>
    </source>
</evidence>
<dbReference type="InterPro" id="IPR044150">
    <property type="entry name" value="HDAC_classIV"/>
</dbReference>
<dbReference type="PRINTS" id="PR01270">
    <property type="entry name" value="HDASUPER"/>
</dbReference>
<dbReference type="InterPro" id="IPR023696">
    <property type="entry name" value="Ureohydrolase_dom_sf"/>
</dbReference>
<feature type="compositionally biased region" description="Basic and acidic residues" evidence="5">
    <location>
        <begin position="357"/>
        <end position="366"/>
    </location>
</feature>
<feature type="compositionally biased region" description="Basic and acidic residues" evidence="5">
    <location>
        <begin position="372"/>
        <end position="382"/>
    </location>
</feature>
<comment type="cofactor">
    <cofactor evidence="1">
        <name>Zn(2+)</name>
        <dbReference type="ChEBI" id="CHEBI:29105"/>
    </cofactor>
</comment>
<dbReference type="GO" id="GO:0000118">
    <property type="term" value="C:histone deacetylase complex"/>
    <property type="evidence" value="ECO:0007669"/>
    <property type="project" value="TreeGrafter"/>
</dbReference>
<dbReference type="PANTHER" id="PTHR10625:SF23">
    <property type="entry name" value="HISTONE DEACETYLASE 11"/>
    <property type="match status" value="1"/>
</dbReference>
<dbReference type="AlphaFoldDB" id="A0AAV0MQ09"/>
<sequence>MVLRATAPSRPSTPSQCRILGIQPWPLYTAHTIAAIEVSHSILTYVRSLTMASSSSSTSGGDAATLRQKRIFASKLYFDVSPTKVPLIYSPAYDIAFLGIEKLHPFDSSKWGRVCQFLISAGVLDKKRIVEPIEASKDDLLVVHSEAYLESLKSSPNVAMMVEDYTVQVPPVAMFPNCLVQKKLLYPFRKQVGGTVLAAKLAKERGCAVNVGGGFHHCSSERGGGFCVYADISLCIHYAFARLNISRVMIIDLDAHQGNGHERDFSADKRVYILDMYNPGIYPFDYEASRYIDQKVEVMSGTTTDVYLSRLDDALEVAGRMFDPELIVYNAGTDILDGDPLGRLKGRATARGAEGGDAGKRREEAERLVRRAESVLDKEAARSKAPHSPSTKTTAKEVEEIVSEPISPSAAIPNIITITDEQSNHSEAVAVLPSSIAKEEIQAAKIPCEQQLLPTSTPTLDHLASPASPTTVAAASRTAITLVVAEESFAEKIESNLKVEEVLQINLKEADPLIGNLLVKSSRFNWKFRKKLKPDEVESAADASSITVASSASSPIRPPVSAKEKAISVSKLEATALSTSGAAGMTGANRELEGETMKGSRVVSPRSRAARGSKEDSAKLSIEKKQRRRGMAPDLPGFRPVDGALGKKMPPGLGPSREKKTSWAAGRVGQREESEKEIGAEELLLASPGNEAPRKEETSDDGRKRPEITWPPHRRVELPAKEMEEGGAASLFANYGSQTLGCANLLPFPVGHTAGWAAYLTGPITEQKVIWVKCFDESNSVGREHTRSRREQFISGQVGQQNVVATRDAAGFSHKIELHSWKRFMLDSGSKSGHIGPRLQGVSEPNLDCVLIKVRWEGNEDGNESLVGRLLEWQGSKLIGNATNLDYGLVLRKILEGLDELVFKDRFLCHKNHFDFLKYWVVVPTKEELFNQEAKSGLLKDSGAAVTVAISALLLVYSSSRYGFRLQISPSGVINRDEKVFRFARERTVPLVMLTSGGYMKSSARVIADSLANLSTKCLIDLKLSM</sequence>
<gene>
    <name evidence="7" type="ORF">LITE_LOCUS29774</name>
</gene>
<protein>
    <recommendedName>
        <fullName evidence="6">Histone deacetylase domain-containing protein</fullName>
    </recommendedName>
</protein>
<reference evidence="7" key="1">
    <citation type="submission" date="2022-08" db="EMBL/GenBank/DDBJ databases">
        <authorList>
            <person name="Gutierrez-Valencia J."/>
        </authorList>
    </citation>
    <scope>NUCLEOTIDE SEQUENCE</scope>
</reference>
<dbReference type="InterPro" id="IPR023801">
    <property type="entry name" value="His_deacetylse_dom"/>
</dbReference>
<evidence type="ECO:0000256" key="4">
    <source>
        <dbReference type="ARBA" id="ARBA00022853"/>
    </source>
</evidence>
<organism evidence="7 8">
    <name type="scientific">Linum tenue</name>
    <dbReference type="NCBI Taxonomy" id="586396"/>
    <lineage>
        <taxon>Eukaryota</taxon>
        <taxon>Viridiplantae</taxon>
        <taxon>Streptophyta</taxon>
        <taxon>Embryophyta</taxon>
        <taxon>Tracheophyta</taxon>
        <taxon>Spermatophyta</taxon>
        <taxon>Magnoliopsida</taxon>
        <taxon>eudicotyledons</taxon>
        <taxon>Gunneridae</taxon>
        <taxon>Pentapetalae</taxon>
        <taxon>rosids</taxon>
        <taxon>fabids</taxon>
        <taxon>Malpighiales</taxon>
        <taxon>Linaceae</taxon>
        <taxon>Linum</taxon>
    </lineage>
</organism>
<keyword evidence="8" id="KW-1185">Reference proteome</keyword>
<name>A0AAV0MQ09_9ROSI</name>
<dbReference type="SUPFAM" id="SSF52768">
    <property type="entry name" value="Arginase/deacetylase"/>
    <property type="match status" value="1"/>
</dbReference>
<dbReference type="CDD" id="cd09993">
    <property type="entry name" value="HDAC_classIV"/>
    <property type="match status" value="1"/>
</dbReference>
<dbReference type="Pfam" id="PF00850">
    <property type="entry name" value="Hist_deacetyl"/>
    <property type="match status" value="1"/>
</dbReference>
<dbReference type="GO" id="GO:0016787">
    <property type="term" value="F:hydrolase activity"/>
    <property type="evidence" value="ECO:0007669"/>
    <property type="project" value="UniProtKB-KW"/>
</dbReference>
<feature type="compositionally biased region" description="Basic and acidic residues" evidence="5">
    <location>
        <begin position="692"/>
        <end position="707"/>
    </location>
</feature>
<accession>A0AAV0MQ09</accession>
<evidence type="ECO:0000256" key="2">
    <source>
        <dbReference type="ARBA" id="ARBA00022491"/>
    </source>
</evidence>
<feature type="compositionally biased region" description="Basic and acidic residues" evidence="5">
    <location>
        <begin position="612"/>
        <end position="624"/>
    </location>
</feature>
<evidence type="ECO:0000259" key="6">
    <source>
        <dbReference type="Pfam" id="PF00850"/>
    </source>
</evidence>
<feature type="region of interest" description="Disordered" evidence="5">
    <location>
        <begin position="372"/>
        <end position="399"/>
    </location>
</feature>